<gene>
    <name evidence="1" type="ORF">SAMN05216387_11443</name>
</gene>
<dbReference type="AlphaFoldDB" id="A0A1H7R199"/>
<name>A0A1H7R199_9PROT</name>
<accession>A0A1H7R199</accession>
<evidence type="ECO:0000313" key="1">
    <source>
        <dbReference type="EMBL" id="SEL53922.1"/>
    </source>
</evidence>
<sequence length="51" mass="5975">MKRSLICAAFGYIKTEGLLLASTRRKASDEGKEYLYELVRRYRQECEKGNE</sequence>
<organism evidence="1 2">
    <name type="scientific">Nitrosovibrio tenuis</name>
    <dbReference type="NCBI Taxonomy" id="1233"/>
    <lineage>
        <taxon>Bacteria</taxon>
        <taxon>Pseudomonadati</taxon>
        <taxon>Pseudomonadota</taxon>
        <taxon>Betaproteobacteria</taxon>
        <taxon>Nitrosomonadales</taxon>
        <taxon>Nitrosomonadaceae</taxon>
        <taxon>Nitrosovibrio</taxon>
    </lineage>
</organism>
<dbReference type="Proteomes" id="UP000198620">
    <property type="component" value="Unassembled WGS sequence"/>
</dbReference>
<dbReference type="STRING" id="1233.SAMN05216387_11443"/>
<dbReference type="EMBL" id="FOBH01000014">
    <property type="protein sequence ID" value="SEL53922.1"/>
    <property type="molecule type" value="Genomic_DNA"/>
</dbReference>
<reference evidence="1 2" key="1">
    <citation type="submission" date="2016-10" db="EMBL/GenBank/DDBJ databases">
        <authorList>
            <person name="de Groot N.N."/>
        </authorList>
    </citation>
    <scope>NUCLEOTIDE SEQUENCE [LARGE SCALE GENOMIC DNA]</scope>
    <source>
        <strain evidence="1 2">Nv1</strain>
    </source>
</reference>
<protein>
    <submittedName>
        <fullName evidence="1">Uncharacterized protein</fullName>
    </submittedName>
</protein>
<proteinExistence type="predicted"/>
<keyword evidence="2" id="KW-1185">Reference proteome</keyword>
<evidence type="ECO:0000313" key="2">
    <source>
        <dbReference type="Proteomes" id="UP000198620"/>
    </source>
</evidence>